<feature type="transmembrane region" description="Helical" evidence="7">
    <location>
        <begin position="392"/>
        <end position="412"/>
    </location>
</feature>
<keyword evidence="2" id="KW-1003">Cell membrane</keyword>
<comment type="subcellular location">
    <subcellularLocation>
        <location evidence="1">Cell membrane</location>
        <topology evidence="1">Multi-pass membrane protein</topology>
    </subcellularLocation>
</comment>
<dbReference type="PANTHER" id="PTHR23513:SF11">
    <property type="entry name" value="STAPHYLOFERRIN A TRANSPORTER"/>
    <property type="match status" value="1"/>
</dbReference>
<feature type="compositionally biased region" description="Gly residues" evidence="6">
    <location>
        <begin position="20"/>
        <end position="29"/>
    </location>
</feature>
<dbReference type="Proteomes" id="UP001187346">
    <property type="component" value="Unassembled WGS sequence"/>
</dbReference>
<dbReference type="SUPFAM" id="SSF103473">
    <property type="entry name" value="MFS general substrate transporter"/>
    <property type="match status" value="1"/>
</dbReference>
<keyword evidence="9" id="KW-1185">Reference proteome</keyword>
<feature type="transmembrane region" description="Helical" evidence="7">
    <location>
        <begin position="168"/>
        <end position="189"/>
    </location>
</feature>
<evidence type="ECO:0000256" key="2">
    <source>
        <dbReference type="ARBA" id="ARBA00022475"/>
    </source>
</evidence>
<feature type="transmembrane region" description="Helical" evidence="7">
    <location>
        <begin position="100"/>
        <end position="119"/>
    </location>
</feature>
<dbReference type="EMBL" id="JAWMAJ010000001">
    <property type="protein sequence ID" value="MDV7214385.1"/>
    <property type="molecule type" value="Genomic_DNA"/>
</dbReference>
<keyword evidence="4 7" id="KW-1133">Transmembrane helix</keyword>
<organism evidence="8 9">
    <name type="scientific">Streptomyces prunicolor</name>
    <dbReference type="NCBI Taxonomy" id="67348"/>
    <lineage>
        <taxon>Bacteria</taxon>
        <taxon>Bacillati</taxon>
        <taxon>Actinomycetota</taxon>
        <taxon>Actinomycetes</taxon>
        <taxon>Kitasatosporales</taxon>
        <taxon>Streptomycetaceae</taxon>
        <taxon>Streptomyces</taxon>
    </lineage>
</organism>
<dbReference type="RefSeq" id="WP_317769535.1">
    <property type="nucleotide sequence ID" value="NZ_JAWMAJ010000001.1"/>
</dbReference>
<reference evidence="8 9" key="1">
    <citation type="submission" date="2023-10" db="EMBL/GenBank/DDBJ databases">
        <title>Characterization of rhizosphere-enriched actinobacteria from wheat plants lab-grown on chernevaya soil.</title>
        <authorList>
            <person name="Tikhonova E.N."/>
            <person name="Konopkin A."/>
            <person name="Kravchenko I.K."/>
        </authorList>
    </citation>
    <scope>NUCLEOTIDE SEQUENCE [LARGE SCALE GENOMIC DNA]</scope>
    <source>
        <strain evidence="8 9">RR29</strain>
    </source>
</reference>
<keyword evidence="5 7" id="KW-0472">Membrane</keyword>
<evidence type="ECO:0000256" key="5">
    <source>
        <dbReference type="ARBA" id="ARBA00023136"/>
    </source>
</evidence>
<dbReference type="InterPro" id="IPR036259">
    <property type="entry name" value="MFS_trans_sf"/>
</dbReference>
<feature type="transmembrane region" description="Helical" evidence="7">
    <location>
        <begin position="195"/>
        <end position="214"/>
    </location>
</feature>
<evidence type="ECO:0000313" key="9">
    <source>
        <dbReference type="Proteomes" id="UP001187346"/>
    </source>
</evidence>
<feature type="transmembrane region" description="Helical" evidence="7">
    <location>
        <begin position="125"/>
        <end position="147"/>
    </location>
</feature>
<keyword evidence="3 7" id="KW-0812">Transmembrane</keyword>
<protein>
    <submittedName>
        <fullName evidence="8">MFS transporter</fullName>
    </submittedName>
</protein>
<evidence type="ECO:0000256" key="3">
    <source>
        <dbReference type="ARBA" id="ARBA00022692"/>
    </source>
</evidence>
<sequence>MGEHHIASTSKVWDAPPPSGKGGEGGEGGKGGTGLARYVVAAALARTADGGAVVAVVLLVTSSGGSGTLAGVLGACITAPHLLGPFVARPLDTARDGRKVIATACLLYAIALTGGVLTYGHAPAAVTGLLLAAAGTCGPLLTGGISSRLPAIVGPGLRTQRRAQGWDVATYGIGGTVGPSLVAGLSGWVSPTAAALALAVGAVTAAGGVLLLPFTAPSHGGDRTAILKPGATLALIVRSGPLRRTVYLTMIVALSVAALPITAVHLTKILGTEPATAAVLTAAYGLGNLTGSIAVMVFPLTGDPGRLMRHLALGVVAGLLTVTASPAFAVTASAYALTGILNAFFFASTLAARTEYAPSGARGQVFIWVAALKITSGSAGTALAGSLTGVTVQLPLVVGLLAVSAAVVAATVETRLGGADEKRLP</sequence>
<comment type="caution">
    <text evidence="8">The sequence shown here is derived from an EMBL/GenBank/DDBJ whole genome shotgun (WGS) entry which is preliminary data.</text>
</comment>
<evidence type="ECO:0000256" key="1">
    <source>
        <dbReference type="ARBA" id="ARBA00004651"/>
    </source>
</evidence>
<evidence type="ECO:0000313" key="8">
    <source>
        <dbReference type="EMBL" id="MDV7214385.1"/>
    </source>
</evidence>
<feature type="transmembrane region" description="Helical" evidence="7">
    <location>
        <begin position="246"/>
        <end position="266"/>
    </location>
</feature>
<feature type="transmembrane region" description="Helical" evidence="7">
    <location>
        <begin position="365"/>
        <end position="386"/>
    </location>
</feature>
<gene>
    <name evidence="8" type="ORF">R5A26_00310</name>
</gene>
<evidence type="ECO:0000256" key="6">
    <source>
        <dbReference type="SAM" id="MobiDB-lite"/>
    </source>
</evidence>
<feature type="transmembrane region" description="Helical" evidence="7">
    <location>
        <begin position="310"/>
        <end position="328"/>
    </location>
</feature>
<feature type="region of interest" description="Disordered" evidence="6">
    <location>
        <begin position="1"/>
        <end position="29"/>
    </location>
</feature>
<feature type="transmembrane region" description="Helical" evidence="7">
    <location>
        <begin position="334"/>
        <end position="353"/>
    </location>
</feature>
<evidence type="ECO:0000256" key="7">
    <source>
        <dbReference type="SAM" id="Phobius"/>
    </source>
</evidence>
<accession>A0ABU4F526</accession>
<feature type="transmembrane region" description="Helical" evidence="7">
    <location>
        <begin position="67"/>
        <end position="88"/>
    </location>
</feature>
<feature type="transmembrane region" description="Helical" evidence="7">
    <location>
        <begin position="38"/>
        <end position="61"/>
    </location>
</feature>
<proteinExistence type="predicted"/>
<dbReference type="PANTHER" id="PTHR23513">
    <property type="entry name" value="INTEGRAL MEMBRANE EFFLUX PROTEIN-RELATED"/>
    <property type="match status" value="1"/>
</dbReference>
<evidence type="ECO:0000256" key="4">
    <source>
        <dbReference type="ARBA" id="ARBA00022989"/>
    </source>
</evidence>
<name>A0ABU4F526_9ACTN</name>
<dbReference type="Gene3D" id="1.20.1250.20">
    <property type="entry name" value="MFS general substrate transporter like domains"/>
    <property type="match status" value="1"/>
</dbReference>
<feature type="transmembrane region" description="Helical" evidence="7">
    <location>
        <begin position="278"/>
        <end position="298"/>
    </location>
</feature>